<dbReference type="Proteomes" id="UP000307999">
    <property type="component" value="Unassembled WGS sequence"/>
</dbReference>
<dbReference type="InterPro" id="IPR036737">
    <property type="entry name" value="OmpA-like_sf"/>
</dbReference>
<dbReference type="InterPro" id="IPR006664">
    <property type="entry name" value="OMP_bac"/>
</dbReference>
<dbReference type="OrthoDB" id="7061829at2"/>
<evidence type="ECO:0000259" key="5">
    <source>
        <dbReference type="PROSITE" id="PS51123"/>
    </source>
</evidence>
<evidence type="ECO:0000313" key="7">
    <source>
        <dbReference type="Proteomes" id="UP000307999"/>
    </source>
</evidence>
<comment type="subcellular location">
    <subcellularLocation>
        <location evidence="1">Cell outer membrane</location>
    </subcellularLocation>
</comment>
<dbReference type="InterPro" id="IPR006665">
    <property type="entry name" value="OmpA-like"/>
</dbReference>
<evidence type="ECO:0000256" key="3">
    <source>
        <dbReference type="ARBA" id="ARBA00023237"/>
    </source>
</evidence>
<organism evidence="6 7">
    <name type="scientific">Thalassotalea mangrovi</name>
    <dbReference type="NCBI Taxonomy" id="2572245"/>
    <lineage>
        <taxon>Bacteria</taxon>
        <taxon>Pseudomonadati</taxon>
        <taxon>Pseudomonadota</taxon>
        <taxon>Gammaproteobacteria</taxon>
        <taxon>Alteromonadales</taxon>
        <taxon>Colwelliaceae</taxon>
        <taxon>Thalassotalea</taxon>
    </lineage>
</organism>
<evidence type="ECO:0000256" key="4">
    <source>
        <dbReference type="PROSITE-ProRule" id="PRU00473"/>
    </source>
</evidence>
<keyword evidence="3" id="KW-0998">Cell outer membrane</keyword>
<dbReference type="CDD" id="cd07185">
    <property type="entry name" value="OmpA_C-like"/>
    <property type="match status" value="1"/>
</dbReference>
<protein>
    <submittedName>
        <fullName evidence="6">Sortase-associated OmpA-like protein PdsO</fullName>
    </submittedName>
</protein>
<gene>
    <name evidence="6" type="primary">pdsO</name>
    <name evidence="6" type="ORF">E8M12_00825</name>
</gene>
<dbReference type="InterPro" id="IPR050330">
    <property type="entry name" value="Bact_OuterMem_StrucFunc"/>
</dbReference>
<feature type="domain" description="OmpA-like" evidence="5">
    <location>
        <begin position="125"/>
        <end position="241"/>
    </location>
</feature>
<dbReference type="PANTHER" id="PTHR30329:SF21">
    <property type="entry name" value="LIPOPROTEIN YIAD-RELATED"/>
    <property type="match status" value="1"/>
</dbReference>
<dbReference type="EMBL" id="SWDB01000002">
    <property type="protein sequence ID" value="TKB47722.1"/>
    <property type="molecule type" value="Genomic_DNA"/>
</dbReference>
<dbReference type="SUPFAM" id="SSF103088">
    <property type="entry name" value="OmpA-like"/>
    <property type="match status" value="1"/>
</dbReference>
<comment type="caution">
    <text evidence="6">The sequence shown here is derived from an EMBL/GenBank/DDBJ whole genome shotgun (WGS) entry which is preliminary data.</text>
</comment>
<dbReference type="Pfam" id="PF00691">
    <property type="entry name" value="OmpA"/>
    <property type="match status" value="1"/>
</dbReference>
<sequence length="247" mass="26783">MGVSMTLTQFKTLTFGLFFEAMVAQPVQARAAERSTMADELSKEQAIGISSGAVIGGIVGGPPGAFLAAILGDMIARNMLVNEQLDEVQSQLVKSQENHQQQLLTLQQQSRQQLLAAKENHQQVLIEQAENMLMSLMFSNGSSDVAQQYQPQINAMASLLKQNPDIAITLSGYTDALGSKDKNLSLAEKRVLAVKTLLLEQGVSESQIHGEAIGEVVLQEEESVVSNSFDRRVVMHLTATNTEVAKN</sequence>
<reference evidence="6 7" key="1">
    <citation type="submission" date="2019-04" db="EMBL/GenBank/DDBJ databases">
        <title>Thalassotalea guangxiensis sp. nov., isolated from sediment of the coastal wetland.</title>
        <authorList>
            <person name="Zheng S."/>
            <person name="Zhang D."/>
        </authorList>
    </citation>
    <scope>NUCLEOTIDE SEQUENCE [LARGE SCALE GENOMIC DNA]</scope>
    <source>
        <strain evidence="6 7">ZS-4</strain>
    </source>
</reference>
<dbReference type="Gene3D" id="3.30.1330.60">
    <property type="entry name" value="OmpA-like domain"/>
    <property type="match status" value="1"/>
</dbReference>
<dbReference type="NCBIfam" id="TIGR03789">
    <property type="entry name" value="pdsO"/>
    <property type="match status" value="1"/>
</dbReference>
<keyword evidence="2 4" id="KW-0472">Membrane</keyword>
<accession>A0A4U1BA81</accession>
<dbReference type="InterPro" id="IPR022511">
    <property type="entry name" value="PdsO"/>
</dbReference>
<dbReference type="AlphaFoldDB" id="A0A4U1BA81"/>
<dbReference type="PANTHER" id="PTHR30329">
    <property type="entry name" value="STATOR ELEMENT OF FLAGELLAR MOTOR COMPLEX"/>
    <property type="match status" value="1"/>
</dbReference>
<dbReference type="PRINTS" id="PR01021">
    <property type="entry name" value="OMPADOMAIN"/>
</dbReference>
<name>A0A4U1BA81_9GAMM</name>
<evidence type="ECO:0000256" key="2">
    <source>
        <dbReference type="ARBA" id="ARBA00023136"/>
    </source>
</evidence>
<proteinExistence type="predicted"/>
<dbReference type="GO" id="GO:0009279">
    <property type="term" value="C:cell outer membrane"/>
    <property type="evidence" value="ECO:0007669"/>
    <property type="project" value="UniProtKB-SubCell"/>
</dbReference>
<evidence type="ECO:0000313" key="6">
    <source>
        <dbReference type="EMBL" id="TKB47722.1"/>
    </source>
</evidence>
<keyword evidence="7" id="KW-1185">Reference proteome</keyword>
<evidence type="ECO:0000256" key="1">
    <source>
        <dbReference type="ARBA" id="ARBA00004442"/>
    </source>
</evidence>
<dbReference type="PROSITE" id="PS51123">
    <property type="entry name" value="OMPA_2"/>
    <property type="match status" value="1"/>
</dbReference>